<comment type="function">
    <text evidence="2">Non-catalytic component of the exosome, which is a complex involved in RNA degradation. Increases the RNA binding and the efficiency of RNA degradation. Helpful for the interaction of the exosome with A-poor RNAs.</text>
</comment>
<dbReference type="SUPFAM" id="SSF110324">
    <property type="entry name" value="Ribosomal L27 protein-like"/>
    <property type="match status" value="1"/>
</dbReference>
<feature type="binding site" evidence="2">
    <location>
        <position position="161"/>
    </location>
    <ligand>
        <name>Zn(2+)</name>
        <dbReference type="ChEBI" id="CHEBI:29105"/>
    </ligand>
</feature>
<evidence type="ECO:0000256" key="1">
    <source>
        <dbReference type="ARBA" id="ARBA00022835"/>
    </source>
</evidence>
<evidence type="ECO:0000259" key="3">
    <source>
        <dbReference type="Pfam" id="PF14382"/>
    </source>
</evidence>
<dbReference type="PANTHER" id="PTHR12686:SF8">
    <property type="entry name" value="EXOSOME COMPLEX COMPONENT CSL4"/>
    <property type="match status" value="1"/>
</dbReference>
<feature type="binding site" evidence="2">
    <location>
        <position position="158"/>
    </location>
    <ligand>
        <name>Zn(2+)</name>
        <dbReference type="ChEBI" id="CHEBI:29105"/>
    </ligand>
</feature>
<protein>
    <recommendedName>
        <fullName evidence="2">Exosome complex component Csl4</fullName>
    </recommendedName>
</protein>
<keyword evidence="2" id="KW-0479">Metal-binding</keyword>
<dbReference type="GO" id="GO:0008270">
    <property type="term" value="F:zinc ion binding"/>
    <property type="evidence" value="ECO:0007669"/>
    <property type="project" value="UniProtKB-UniRule"/>
</dbReference>
<dbReference type="GO" id="GO:0005737">
    <property type="term" value="C:cytoplasm"/>
    <property type="evidence" value="ECO:0007669"/>
    <property type="project" value="UniProtKB-SubCell"/>
</dbReference>
<dbReference type="GO" id="GO:0000178">
    <property type="term" value="C:exosome (RNase complex)"/>
    <property type="evidence" value="ECO:0007669"/>
    <property type="project" value="UniProtKB-KW"/>
</dbReference>
<dbReference type="Gene3D" id="2.20.70.10">
    <property type="match status" value="1"/>
</dbReference>
<organism evidence="4">
    <name type="scientific">Fervidicoccus fontis</name>
    <dbReference type="NCBI Taxonomy" id="683846"/>
    <lineage>
        <taxon>Archaea</taxon>
        <taxon>Thermoproteota</taxon>
        <taxon>Thermoprotei</taxon>
        <taxon>Fervidicoccales</taxon>
        <taxon>Fervidicoccaceae</taxon>
        <taxon>Fervidicoccus</taxon>
    </lineage>
</organism>
<dbReference type="AlphaFoldDB" id="A0A7J3ZJU3"/>
<dbReference type="InterPro" id="IPR039771">
    <property type="entry name" value="Csl4"/>
</dbReference>
<comment type="subunit">
    <text evidence="2">Component of the archaeal exosome complex. Forms a trimer of Rrp4 and/or Csl4 subunits. The trimer associates with an hexameric ring-like arrangement composed of 3 Rrp41-Rrp42 heterodimers. Interacts with DnaG.</text>
</comment>
<feature type="binding site" evidence="2">
    <location>
        <position position="179"/>
    </location>
    <ligand>
        <name>Zn(2+)</name>
        <dbReference type="ChEBI" id="CHEBI:29105"/>
    </ligand>
</feature>
<comment type="similarity">
    <text evidence="2">Belongs to the CSL4 family.</text>
</comment>
<reference evidence="4" key="1">
    <citation type="journal article" date="2020" name="mSystems">
        <title>Genome- and Community-Level Interaction Insights into Carbon Utilization and Element Cycling Functions of Hydrothermarchaeota in Hydrothermal Sediment.</title>
        <authorList>
            <person name="Zhou Z."/>
            <person name="Liu Y."/>
            <person name="Xu W."/>
            <person name="Pan J."/>
            <person name="Luo Z.H."/>
            <person name="Li M."/>
        </authorList>
    </citation>
    <scope>NUCLEOTIDE SEQUENCE [LARGE SCALE GENOMIC DNA]</scope>
    <source>
        <strain evidence="4">SpSt-1116</strain>
    </source>
</reference>
<dbReference type="InterPro" id="IPR025721">
    <property type="entry name" value="Exosome_cplx_N_dom"/>
</dbReference>
<name>A0A7J3ZJU3_9CREN</name>
<keyword evidence="1 2" id="KW-0271">Exosome</keyword>
<feature type="domain" description="Exosome complex component N-terminal" evidence="3">
    <location>
        <begin position="10"/>
        <end position="46"/>
    </location>
</feature>
<dbReference type="Gene3D" id="2.40.50.140">
    <property type="entry name" value="Nucleic acid-binding proteins"/>
    <property type="match status" value="1"/>
</dbReference>
<dbReference type="EMBL" id="DRZC01000032">
    <property type="protein sequence ID" value="HHQ80318.1"/>
    <property type="molecule type" value="Genomic_DNA"/>
</dbReference>
<gene>
    <name evidence="2" type="primary">csl4</name>
    <name evidence="4" type="ORF">ENM78_02490</name>
</gene>
<dbReference type="HAMAP" id="MF_00975">
    <property type="entry name" value="Exosome_Csl4"/>
    <property type="match status" value="1"/>
</dbReference>
<keyword evidence="2" id="KW-0862">Zinc</keyword>
<dbReference type="SUPFAM" id="SSF50249">
    <property type="entry name" value="Nucleic acid-binding proteins"/>
    <property type="match status" value="1"/>
</dbReference>
<dbReference type="GO" id="GO:0006401">
    <property type="term" value="P:RNA catabolic process"/>
    <property type="evidence" value="ECO:0007669"/>
    <property type="project" value="UniProtKB-UniRule"/>
</dbReference>
<dbReference type="NCBIfam" id="NF034126">
    <property type="entry name" value="PRK09521.1"/>
    <property type="match status" value="1"/>
</dbReference>
<comment type="caution">
    <text evidence="4">The sequence shown here is derived from an EMBL/GenBank/DDBJ whole genome shotgun (WGS) entry which is preliminary data.</text>
</comment>
<evidence type="ECO:0000313" key="4">
    <source>
        <dbReference type="EMBL" id="HHQ80318.1"/>
    </source>
</evidence>
<keyword evidence="2" id="KW-0963">Cytoplasm</keyword>
<dbReference type="PANTHER" id="PTHR12686">
    <property type="entry name" value="3'-5' EXORIBONUCLEASE CSL4-RELATED"/>
    <property type="match status" value="1"/>
</dbReference>
<dbReference type="InterPro" id="IPR012340">
    <property type="entry name" value="NA-bd_OB-fold"/>
</dbReference>
<evidence type="ECO:0000256" key="2">
    <source>
        <dbReference type="HAMAP-Rule" id="MF_00975"/>
    </source>
</evidence>
<feature type="binding site" evidence="2">
    <location>
        <position position="176"/>
    </location>
    <ligand>
        <name>Zn(2+)</name>
        <dbReference type="ChEBI" id="CHEBI:29105"/>
    </ligand>
</feature>
<dbReference type="InterPro" id="IPR030850">
    <property type="entry name" value="Exosome_Csl4_arc"/>
</dbReference>
<dbReference type="Gene3D" id="2.40.50.100">
    <property type="match status" value="1"/>
</dbReference>
<sequence>MSKHERTNAATPGDILATIEEFLPGENAYVDEEGGYVRSSVLGIVTANLQRRTVGCRTLRKRYEIPRANSTVLAYVSSLRSELAVLTIFAVVGSRGHGETSYPLAGILHISQVSRDRTSSMYDVLGMGDIVKARVLNNENPYQLTIAEYDLGVILAMCSSCGGILRLEAPSGSLRCPRCGRVDRRAISKDYINLKHVV</sequence>
<dbReference type="Pfam" id="PF14382">
    <property type="entry name" value="ECR1_N"/>
    <property type="match status" value="1"/>
</dbReference>
<accession>A0A7J3ZJU3</accession>
<proteinExistence type="inferred from homology"/>
<comment type="subcellular location">
    <subcellularLocation>
        <location evidence="2">Cytoplasm</location>
    </subcellularLocation>
</comment>
<dbReference type="GO" id="GO:0006396">
    <property type="term" value="P:RNA processing"/>
    <property type="evidence" value="ECO:0007669"/>
    <property type="project" value="InterPro"/>
</dbReference>